<dbReference type="AlphaFoldDB" id="A0A423JCM2"/>
<gene>
    <name evidence="1" type="ORF">BK664_21585</name>
</gene>
<sequence>MIESALQAFYIKVKDKVALAMKYFFWFFTFLLLGACGDTGSDNNGTSVVAAVDSSKAQTALVSQEIPNFSDQEPIMSLRAGGDDWDLVNLSLLAPVLPGIVDLGQVDDLWMSVFPPTSVVQVRFLAGPDSPVTYVNAAMVFSDNPLPAYFETDARGESPKYYVKTGVAANVYFVWDELVVPEGADDYEKSRNKGLLPTLRDWSPGETLVHRLLKLAN</sequence>
<reference evidence="1 2" key="1">
    <citation type="submission" date="2016-10" db="EMBL/GenBank/DDBJ databases">
        <title>Comparative genome analysis of multiple Pseudomonas spp. focuses on biocontrol and plant growth promoting traits.</title>
        <authorList>
            <person name="Tao X.-Y."/>
            <person name="Taylor C.G."/>
        </authorList>
    </citation>
    <scope>NUCLEOTIDE SEQUENCE [LARGE SCALE GENOMIC DNA]</scope>
    <source>
        <strain evidence="1 2">38D4</strain>
    </source>
</reference>
<accession>A0A423JCM2</accession>
<proteinExistence type="predicted"/>
<protein>
    <submittedName>
        <fullName evidence="1">Uncharacterized protein</fullName>
    </submittedName>
</protein>
<organism evidence="1 2">
    <name type="scientific">Pseudomonas brassicacearum</name>
    <dbReference type="NCBI Taxonomy" id="930166"/>
    <lineage>
        <taxon>Bacteria</taxon>
        <taxon>Pseudomonadati</taxon>
        <taxon>Pseudomonadota</taxon>
        <taxon>Gammaproteobacteria</taxon>
        <taxon>Pseudomonadales</taxon>
        <taxon>Pseudomonadaceae</taxon>
        <taxon>Pseudomonas</taxon>
    </lineage>
</organism>
<dbReference type="EMBL" id="MOBO01000021">
    <property type="protein sequence ID" value="RON35470.1"/>
    <property type="molecule type" value="Genomic_DNA"/>
</dbReference>
<name>A0A423JCM2_9PSED</name>
<comment type="caution">
    <text evidence="1">The sequence shown here is derived from an EMBL/GenBank/DDBJ whole genome shotgun (WGS) entry which is preliminary data.</text>
</comment>
<dbReference type="Proteomes" id="UP000286351">
    <property type="component" value="Unassembled WGS sequence"/>
</dbReference>
<evidence type="ECO:0000313" key="2">
    <source>
        <dbReference type="Proteomes" id="UP000286351"/>
    </source>
</evidence>
<evidence type="ECO:0000313" key="1">
    <source>
        <dbReference type="EMBL" id="RON35470.1"/>
    </source>
</evidence>